<dbReference type="PATRIC" id="fig|1333857.3.peg.3258"/>
<evidence type="ECO:0000313" key="2">
    <source>
        <dbReference type="EMBL" id="EQM73335.1"/>
    </source>
</evidence>
<dbReference type="Proteomes" id="UP000016033">
    <property type="component" value="Unassembled WGS sequence"/>
</dbReference>
<feature type="region of interest" description="Disordered" evidence="1">
    <location>
        <begin position="320"/>
        <end position="344"/>
    </location>
</feature>
<dbReference type="RefSeq" id="WP_021201169.1">
    <property type="nucleotide sequence ID" value="NZ_ATAO01000217.1"/>
</dbReference>
<reference evidence="2 3" key="1">
    <citation type="journal article" date="2013" name="Genome Announc.">
        <title>Whole-genome sequences of five oyster-associated bacteria show potential for crude oil hydrocarbon degradation.</title>
        <authorList>
            <person name="Chauhan A."/>
            <person name="Green S."/>
            <person name="Pathak A."/>
            <person name="Thomas J."/>
            <person name="Venkatramanan R."/>
        </authorList>
    </citation>
    <scope>NUCLEOTIDE SEQUENCE [LARGE SCALE GENOMIC DNA]</scope>
    <source>
        <strain evidence="2 3">MF109</strain>
    </source>
</reference>
<sequence length="344" mass="38753">MMESARRDAALFEVRFAPARRIDDDGSMLWPFGSTWRPVRQRRRDTVDLRWLSARTWTRRWYPQGVDVGEWRGRRTLAVSWFRQELSGEHLASRVTLVDLERSRHIDILLAVTDDEGELQPARIHAGGLAWFGDRLFAAATGRGVWEFDMSDIRQVHGALAQRLAGARGRSGRTTALIAVRTRAHPIALRCSYLGRVFDDAGASLPRVLIGEHRTDDSGRIGEFIVPASAEDDFTEVDRFTPGIPRMQGAVRWGDRHFVSQSDRMHPGTLWSGRREALAPTPVPLPVGCEDLALDLEAGLLWSLGEHPWRRVVRGIPFPRLGIPRSTDDGTDDSTRDGGRPQRT</sequence>
<accession>T5KGT1</accession>
<proteinExistence type="predicted"/>
<evidence type="ECO:0000313" key="3">
    <source>
        <dbReference type="Proteomes" id="UP000016033"/>
    </source>
</evidence>
<protein>
    <submittedName>
        <fullName evidence="2">Uncharacterized protein</fullName>
    </submittedName>
</protein>
<gene>
    <name evidence="2" type="ORF">L687_06185</name>
</gene>
<evidence type="ECO:0000256" key="1">
    <source>
        <dbReference type="SAM" id="MobiDB-lite"/>
    </source>
</evidence>
<dbReference type="AlphaFoldDB" id="T5KGT1"/>
<name>T5KGT1_MICMQ</name>
<dbReference type="EMBL" id="ATAO01000217">
    <property type="protein sequence ID" value="EQM73335.1"/>
    <property type="molecule type" value="Genomic_DNA"/>
</dbReference>
<comment type="caution">
    <text evidence="2">The sequence shown here is derived from an EMBL/GenBank/DDBJ whole genome shotgun (WGS) entry which is preliminary data.</text>
</comment>
<organism evidence="2 3">
    <name type="scientific">Microbacterium maritypicum MF109</name>
    <dbReference type="NCBI Taxonomy" id="1333857"/>
    <lineage>
        <taxon>Bacteria</taxon>
        <taxon>Bacillati</taxon>
        <taxon>Actinomycetota</taxon>
        <taxon>Actinomycetes</taxon>
        <taxon>Micrococcales</taxon>
        <taxon>Microbacteriaceae</taxon>
        <taxon>Microbacterium</taxon>
    </lineage>
</organism>
<feature type="compositionally biased region" description="Basic and acidic residues" evidence="1">
    <location>
        <begin position="333"/>
        <end position="344"/>
    </location>
</feature>